<dbReference type="RefSeq" id="WP_353301745.1">
    <property type="nucleotide sequence ID" value="NZ_BAABWN010000002.1"/>
</dbReference>
<evidence type="ECO:0000259" key="2">
    <source>
        <dbReference type="Pfam" id="PF13529"/>
    </source>
</evidence>
<dbReference type="Pfam" id="PF13432">
    <property type="entry name" value="TPR_16"/>
    <property type="match status" value="2"/>
</dbReference>
<dbReference type="SUPFAM" id="SSF48452">
    <property type="entry name" value="TPR-like"/>
    <property type="match status" value="4"/>
</dbReference>
<dbReference type="Pfam" id="PF14559">
    <property type="entry name" value="TPR_19"/>
    <property type="match status" value="1"/>
</dbReference>
<keyword evidence="4" id="KW-1185">Reference proteome</keyword>
<feature type="repeat" description="TPR" evidence="1">
    <location>
        <begin position="1048"/>
        <end position="1081"/>
    </location>
</feature>
<accession>A0ABQ0A5P8</accession>
<sequence length="1681" mass="194185">MNQFLDHTQPTDSSATLEDLYSSGKFSAFLNAFNAQYPHTNQCNDLGLINLVIRAKSLLGLTREAKALLWRFWRKHNQPQELIELYLSVLKNQGSHWQGLKEAKRLCEKIENPKTLSRIYSYQCEVLSLFRDFKGAEEALKTAKTLTDDNWNDVTQAYLALDNDAPDEAFNIVERVLSSDPTNYSAIQLKAHLHHLNGDVDSAAAMLAPSLDPNNKDAIESVYLAVKQAYYLIELEQYQNAHQMVELAKSWLPNPPAYWTRWINQTTADILCAEQKYDDALEYLEPTDLYTKSVADRIKRAEAHLDNRDHHQKKLLDVPFVRQNFYTCAPASLTSVSRYWGTEVSQEQVIEEICYRGTHQVDERHWAIKQGWIVKEFELQFNSAKQLLDNNIPILLTTVDAQMGHLQVLVGYDQSKGTYFVRDPSYPRLQELLIEAAETYYAASGPRCMIILPRHQQTLLNEIELPAAALYDAHFELKSSLENEDRTKAFQALRQLIDVDQNHRITLIGQKDIAYYDQDYRKIDQTLDELRKRYPDDTNLIIEKTYNLKNIGTSKQVLAYLEPFVEVPHCHHLLKNLYIEELRHDGRNLSLSLKLSNKLLKHYSLNDRVLITQANLLWDQKNHQESRELYRLASCLEDKNEQYAHQYHLASRFVKQETVALDFLEDRFKRFSKKSSGPGLSYYNAAKYSMGEEQALNILEQTITLHPNDGHLHIYTAQEYLLSGKLERSRELLTLAEPIANKIEFLQIQGFYYETNNEFEKALQCLEKVISYQPLNQSATQSVIRILEQLGREKQAKELVANLLAKFPSNYNLLTRKYRLTPESDASERMAQLEHIIDLHPSEYWPYLEYSVLLGEQNRLDDALNIAKKMTNVRPDIASGFTQSGKMEFQLGNTDSAKHWFEQAIKISCDETEAYDLLLQCADSQALEKQYIDFIKSELINQTSEGEGILGYQQFASPYETTEQLEEFLTYACRERPDLWQSWIAKSRNQRKLGMLDEAIDTLTQALERHGLKPIMYLELGKTYRVQGNLAQAEQETRRALEINPDWSSSINELSEILNLQGKTDEAIQALEKYLRINPQEVISHSYLASLYWSQEKHELAIGSLSKALELYPEYRWGWNEIASWNTELNQHQNTVELIQAARTKHPHSVPLVLVEASVYGTSEEATNVLKEFSKDHPNALNVFTEYCYLLCDLNEPEKAKHTLEQYHWNKSSVTDISTLRAYIEVELGYIDRGIDIIDSVVTAQPGFSSGWRYLTAWHAIHKRDVAATKRSLNHFVKLNSSNASEIYFGALKLQEVAPHDPLIKTLVEKCLRLDPTNESYLATYFNHLQSLPAKENNLSKEQLIASFDNALKLTAPIKKTITYTLYSLITECFKGDNIERIIALWSELLTTTGVQYYQLEKAWLALEEHGVAHSATETIEKLWLTNGNINVYAGEFLAKGKTKQLTLKQLDQWMISTDFTDAFSDGVIEEYIRHTIRIKSPLNKKVFNKLSEKIASNTMNWGLIGYYYADQSDWKRAGQWFEDYKSKSGVQAWQLYFYGITKLQLGNWRHGIEIMTDAFALPSDSYRDEIVTWMTLNGLLENQEMDLEEFNRINVKDLSSYSNYAHHLAQALILVESSSLEAEHNNVSTILRHCQRLYQPIVGQLSVTMAKAKAQRALKRKIESKHLKKLYWQWKLSNYF</sequence>
<feature type="repeat" description="TPR" evidence="1">
    <location>
        <begin position="1014"/>
        <end position="1047"/>
    </location>
</feature>
<keyword evidence="1" id="KW-0802">TPR repeat</keyword>
<organism evidence="3 4">
    <name type="scientific">Sessilibacter corallicola</name>
    <dbReference type="NCBI Taxonomy" id="2904075"/>
    <lineage>
        <taxon>Bacteria</taxon>
        <taxon>Pseudomonadati</taxon>
        <taxon>Pseudomonadota</taxon>
        <taxon>Gammaproteobacteria</taxon>
        <taxon>Cellvibrionales</taxon>
        <taxon>Cellvibrionaceae</taxon>
        <taxon>Sessilibacter</taxon>
    </lineage>
</organism>
<evidence type="ECO:0000313" key="4">
    <source>
        <dbReference type="Proteomes" id="UP001465153"/>
    </source>
</evidence>
<dbReference type="Pfam" id="PF13529">
    <property type="entry name" value="Peptidase_C39_2"/>
    <property type="match status" value="1"/>
</dbReference>
<protein>
    <recommendedName>
        <fullName evidence="2">Peptidase C39-like domain-containing protein</fullName>
    </recommendedName>
</protein>
<evidence type="ECO:0000256" key="1">
    <source>
        <dbReference type="PROSITE-ProRule" id="PRU00339"/>
    </source>
</evidence>
<dbReference type="PANTHER" id="PTHR12558:SF13">
    <property type="entry name" value="CELL DIVISION CYCLE PROTEIN 27 HOMOLOG"/>
    <property type="match status" value="1"/>
</dbReference>
<reference evidence="3 4" key="1">
    <citation type="submission" date="2024-04" db="EMBL/GenBank/DDBJ databases">
        <title>Draft genome sequence of Sessilibacter corallicola NBRC 116591.</title>
        <authorList>
            <person name="Miyakawa T."/>
            <person name="Kusuya Y."/>
            <person name="Miura T."/>
        </authorList>
    </citation>
    <scope>NUCLEOTIDE SEQUENCE [LARGE SCALE GENOMIC DNA]</scope>
    <source>
        <strain evidence="3 4">KU-00831-HH</strain>
    </source>
</reference>
<dbReference type="InterPro" id="IPR039564">
    <property type="entry name" value="Peptidase_C39-like"/>
</dbReference>
<feature type="repeat" description="TPR" evidence="1">
    <location>
        <begin position="743"/>
        <end position="776"/>
    </location>
</feature>
<feature type="domain" description="Peptidase C39-like" evidence="2">
    <location>
        <begin position="316"/>
        <end position="424"/>
    </location>
</feature>
<proteinExistence type="predicted"/>
<feature type="repeat" description="TPR" evidence="1">
    <location>
        <begin position="1082"/>
        <end position="1115"/>
    </location>
</feature>
<dbReference type="Proteomes" id="UP001465153">
    <property type="component" value="Unassembled WGS sequence"/>
</dbReference>
<comment type="caution">
    <text evidence="3">The sequence shown here is derived from an EMBL/GenBank/DDBJ whole genome shotgun (WGS) entry which is preliminary data.</text>
</comment>
<dbReference type="InterPro" id="IPR011990">
    <property type="entry name" value="TPR-like_helical_dom_sf"/>
</dbReference>
<dbReference type="Gene3D" id="3.90.70.10">
    <property type="entry name" value="Cysteine proteinases"/>
    <property type="match status" value="1"/>
</dbReference>
<evidence type="ECO:0000313" key="3">
    <source>
        <dbReference type="EMBL" id="GAA6166971.1"/>
    </source>
</evidence>
<dbReference type="PANTHER" id="PTHR12558">
    <property type="entry name" value="CELL DIVISION CYCLE 16,23,27"/>
    <property type="match status" value="1"/>
</dbReference>
<dbReference type="PROSITE" id="PS50005">
    <property type="entry name" value="TPR"/>
    <property type="match status" value="4"/>
</dbReference>
<dbReference type="Gene3D" id="1.25.40.10">
    <property type="entry name" value="Tetratricopeptide repeat domain"/>
    <property type="match status" value="5"/>
</dbReference>
<name>A0ABQ0A5P8_9GAMM</name>
<gene>
    <name evidence="3" type="ORF">NBRC116591_07810</name>
</gene>
<dbReference type="InterPro" id="IPR019734">
    <property type="entry name" value="TPR_rpt"/>
</dbReference>
<dbReference type="EMBL" id="BAABWN010000002">
    <property type="protein sequence ID" value="GAA6166971.1"/>
    <property type="molecule type" value="Genomic_DNA"/>
</dbReference>
<dbReference type="SMART" id="SM00028">
    <property type="entry name" value="TPR"/>
    <property type="match status" value="7"/>
</dbReference>